<dbReference type="Proteomes" id="UP000004259">
    <property type="component" value="Unassembled WGS sequence"/>
</dbReference>
<reference evidence="1 2" key="1">
    <citation type="submission" date="2011-02" db="EMBL/GenBank/DDBJ databases">
        <authorList>
            <person name="Nelson K.E."/>
            <person name="Sutton G."/>
            <person name="Torralba M."/>
            <person name="Durkin S."/>
            <person name="Harkins D."/>
            <person name="Montgomery R."/>
            <person name="Ziemer C."/>
            <person name="Klaassens E."/>
            <person name="Ocuiv P."/>
            <person name="Morrison M."/>
        </authorList>
    </citation>
    <scope>NUCLEOTIDE SEQUENCE [LARGE SCALE GENOMIC DNA]</scope>
    <source>
        <strain evidence="1 2">8</strain>
    </source>
</reference>
<accession>E9SHP9</accession>
<dbReference type="RefSeq" id="WP_002853316.1">
    <property type="nucleotide sequence ID" value="NZ_ADKM02000134.1"/>
</dbReference>
<gene>
    <name evidence="1" type="ORF">CUS_6999</name>
</gene>
<sequence>MEALFSGDHMSAKCKINNEEISRLSELVEEKARRYFTEESYGQVQEQKLIVQSDRTYVMVKPKYNDAYNNMYKYIRQCIPLMGQSSVLVSYNELFRKVQAITGDTHSAWEVMTFLPEIYVQCYFKIKGTGLVNMKIGERQLELTDFQISPLRVIKSEVESFLEKNKPCDEFNQNIFSMSARFESAMNALKSGVKEEELAFGTLSVEAPDDYVIW</sequence>
<evidence type="ECO:0000313" key="2">
    <source>
        <dbReference type="Proteomes" id="UP000004259"/>
    </source>
</evidence>
<dbReference type="STRING" id="246199.CUS_6999"/>
<proteinExistence type="predicted"/>
<name>E9SHP9_RUMAL</name>
<evidence type="ECO:0000313" key="1">
    <source>
        <dbReference type="EMBL" id="EGC01174.1"/>
    </source>
</evidence>
<keyword evidence="2" id="KW-1185">Reference proteome</keyword>
<dbReference type="EMBL" id="ADKM02000134">
    <property type="protein sequence ID" value="EGC01174.1"/>
    <property type="molecule type" value="Genomic_DNA"/>
</dbReference>
<comment type="caution">
    <text evidence="1">The sequence shown here is derived from an EMBL/GenBank/DDBJ whole genome shotgun (WGS) entry which is preliminary data.</text>
</comment>
<dbReference type="AlphaFoldDB" id="E9SHP9"/>
<protein>
    <submittedName>
        <fullName evidence="1">Conserved domain protein</fullName>
    </submittedName>
</protein>
<organism evidence="1 2">
    <name type="scientific">Ruminococcus albus 8</name>
    <dbReference type="NCBI Taxonomy" id="246199"/>
    <lineage>
        <taxon>Bacteria</taxon>
        <taxon>Bacillati</taxon>
        <taxon>Bacillota</taxon>
        <taxon>Clostridia</taxon>
        <taxon>Eubacteriales</taxon>
        <taxon>Oscillospiraceae</taxon>
        <taxon>Ruminococcus</taxon>
    </lineage>
</organism>